<dbReference type="InterPro" id="IPR048052">
    <property type="entry name" value="FM1-like"/>
</dbReference>
<organism evidence="7 8">
    <name type="scientific">Enterococcus asini</name>
    <dbReference type="NCBI Taxonomy" id="57732"/>
    <lineage>
        <taxon>Bacteria</taxon>
        <taxon>Bacillati</taxon>
        <taxon>Bacillota</taxon>
        <taxon>Bacilli</taxon>
        <taxon>Lactobacillales</taxon>
        <taxon>Enterococcaceae</taxon>
        <taxon>Enterococcus</taxon>
    </lineage>
</organism>
<comment type="similarity">
    <text evidence="1">Belongs to the serine-aspartate repeat-containing protein (SDr) family.</text>
</comment>
<gene>
    <name evidence="7" type="ORF">P7H43_03065</name>
</gene>
<dbReference type="EMBL" id="JARQBJ010000001">
    <property type="protein sequence ID" value="MDT2809477.1"/>
    <property type="molecule type" value="Genomic_DNA"/>
</dbReference>
<dbReference type="InterPro" id="IPR026466">
    <property type="entry name" value="Fim_isopep_form_D2_dom"/>
</dbReference>
<dbReference type="AlphaFoldDB" id="A0AAW8TZP5"/>
<comment type="caution">
    <text evidence="7">The sequence shown here is derived from an EMBL/GenBank/DDBJ whole genome shotgun (WGS) entry which is preliminary data.</text>
</comment>
<keyword evidence="4" id="KW-0472">Membrane</keyword>
<proteinExistence type="inferred from homology"/>
<dbReference type="RefSeq" id="WP_311835013.1">
    <property type="nucleotide sequence ID" value="NZ_JARQBJ010000001.1"/>
</dbReference>
<dbReference type="InterPro" id="IPR032364">
    <property type="entry name" value="GramPos_pilinD1_N"/>
</dbReference>
<keyword evidence="4" id="KW-1133">Transmembrane helix</keyword>
<feature type="domain" description="SpaA-like prealbumin fold" evidence="6">
    <location>
        <begin position="203"/>
        <end position="343"/>
    </location>
</feature>
<dbReference type="Gene3D" id="2.60.40.10">
    <property type="entry name" value="Immunoglobulins"/>
    <property type="match status" value="3"/>
</dbReference>
<dbReference type="NCBIfam" id="TIGR01167">
    <property type="entry name" value="LPXTG_anchor"/>
    <property type="match status" value="1"/>
</dbReference>
<dbReference type="InterPro" id="IPR041033">
    <property type="entry name" value="SpaA_PFL_dom_1"/>
</dbReference>
<evidence type="ECO:0000256" key="1">
    <source>
        <dbReference type="ARBA" id="ARBA00007257"/>
    </source>
</evidence>
<dbReference type="PANTHER" id="PTHR36108">
    <property type="entry name" value="COLOSSIN-B-RELATED"/>
    <property type="match status" value="1"/>
</dbReference>
<evidence type="ECO:0000313" key="8">
    <source>
        <dbReference type="Proteomes" id="UP001256711"/>
    </source>
</evidence>
<keyword evidence="3" id="KW-0732">Signal</keyword>
<sequence length="655" mass="71810">MSKKLMKVILVGLLLVPLVAGLFGSDIGGFAEGPPSGKAFVTIHKKKMTTKLESIQNTGNIMSEFSQYDGLEDVAYTVYNVSAEFYALLKTINSSTDKYYTHTEAIAEMQKIVPITEDNRLVATEITNANGEFTMTLDKKIATEEGGKDAIYLFVETPKPGVTIAENMVLAFPVYQLDSEDNYTDNELSHIHLYPKNVVSTAGRLTILKKGTAEEAGLDGAQFILQKIMDKEPYIVTGVNNGLYTWSKRFVDAGEEGVKENESASIFESGKEYSVKTNPDTGVFKIYDEGSATSGQLVINNLEAGNYTLVEIKAPDNAGLINDYIETDFSIPIDGTTPLYIMNDTIIVDKTIDQQDHSIGDLIDYTMSFRIPDGIQDVLENGKKRYDKVELKDTHDSFLTFINDSATVTLMSGEDTIPVTEGNVDNYKIITADNGFTLNLTEAGISLLTPGATLTFSYKMQLNSTATPDDGYKNKAEVKVSGETDTLTGDDEETVYTGGKRFVKIDADLAEPDNKLAGAEFVVRDLNNENANYWGINPETKKNGWVSEYENAVKFKTDPDGIIDITGLAYGTYYLEETVAPAGYILLKERIEFEVTKESYKGADSQLVAPTEVVNRHKGTLPSTGGMGIVALLMFGVAAFGIAGWYFKRNGKAEV</sequence>
<dbReference type="InterPro" id="IPR013783">
    <property type="entry name" value="Ig-like_fold"/>
</dbReference>
<evidence type="ECO:0000313" key="7">
    <source>
        <dbReference type="EMBL" id="MDT2809477.1"/>
    </source>
</evidence>
<name>A0AAW8TZP5_9ENTE</name>
<feature type="transmembrane region" description="Helical" evidence="4">
    <location>
        <begin position="625"/>
        <end position="647"/>
    </location>
</feature>
<dbReference type="Pfam" id="PF17802">
    <property type="entry name" value="SpaA"/>
    <property type="match status" value="2"/>
</dbReference>
<evidence type="ECO:0000256" key="3">
    <source>
        <dbReference type="ARBA" id="ARBA00022729"/>
    </source>
</evidence>
<feature type="domain" description="SpaA-like prealbumin fold" evidence="6">
    <location>
        <begin position="513"/>
        <end position="599"/>
    </location>
</feature>
<evidence type="ECO:0000256" key="4">
    <source>
        <dbReference type="SAM" id="Phobius"/>
    </source>
</evidence>
<dbReference type="Proteomes" id="UP001256711">
    <property type="component" value="Unassembled WGS sequence"/>
</dbReference>
<dbReference type="NCBIfam" id="TIGR04226">
    <property type="entry name" value="RrgB_K2N_iso_D2"/>
    <property type="match status" value="1"/>
</dbReference>
<evidence type="ECO:0000259" key="6">
    <source>
        <dbReference type="Pfam" id="PF17802"/>
    </source>
</evidence>
<evidence type="ECO:0000259" key="5">
    <source>
        <dbReference type="Pfam" id="PF16555"/>
    </source>
</evidence>
<feature type="domain" description="Gram-positive pilin subunit D1 N-terminal" evidence="5">
    <location>
        <begin position="39"/>
        <end position="198"/>
    </location>
</feature>
<dbReference type="Pfam" id="PF16555">
    <property type="entry name" value="GramPos_pilinD1"/>
    <property type="match status" value="1"/>
</dbReference>
<dbReference type="NCBIfam" id="NF033902">
    <property type="entry name" value="iso_D2_wall_anc"/>
    <property type="match status" value="1"/>
</dbReference>
<protein>
    <submittedName>
        <fullName evidence="7">SpaH/EbpB family LPXTG-anchored major pilin</fullName>
    </submittedName>
</protein>
<reference evidence="7" key="1">
    <citation type="submission" date="2023-03" db="EMBL/GenBank/DDBJ databases">
        <authorList>
            <person name="Shen W."/>
            <person name="Cai J."/>
        </authorList>
    </citation>
    <scope>NUCLEOTIDE SEQUENCE</scope>
    <source>
        <strain evidence="7">B226-2</strain>
    </source>
</reference>
<dbReference type="Gene3D" id="2.60.40.740">
    <property type="match status" value="1"/>
</dbReference>
<keyword evidence="2" id="KW-0964">Secreted</keyword>
<evidence type="ECO:0000256" key="2">
    <source>
        <dbReference type="ARBA" id="ARBA00022525"/>
    </source>
</evidence>
<keyword evidence="4" id="KW-0812">Transmembrane</keyword>
<accession>A0AAW8TZP5</accession>
<dbReference type="PANTHER" id="PTHR36108:SF13">
    <property type="entry name" value="COLOSSIN-B-RELATED"/>
    <property type="match status" value="1"/>
</dbReference>